<dbReference type="HOGENOM" id="CLU_018398_7_2_0"/>
<evidence type="ECO:0000313" key="5">
    <source>
        <dbReference type="Proteomes" id="UP000033103"/>
    </source>
</evidence>
<organism evidence="4 5">
    <name type="scientific">Sneathia vaginalis</name>
    <dbReference type="NCBI Taxonomy" id="187101"/>
    <lineage>
        <taxon>Bacteria</taxon>
        <taxon>Fusobacteriati</taxon>
        <taxon>Fusobacteriota</taxon>
        <taxon>Fusobacteriia</taxon>
        <taxon>Fusobacteriales</taxon>
        <taxon>Leptotrichiaceae</taxon>
        <taxon>Sneathia</taxon>
    </lineage>
</organism>
<feature type="domain" description="Methyltransferase small" evidence="3">
    <location>
        <begin position="27"/>
        <end position="195"/>
    </location>
</feature>
<dbReference type="PANTHER" id="PTHR47816:SF4">
    <property type="entry name" value="RIBOSOMAL RNA SMALL SUBUNIT METHYLTRANSFERASE C"/>
    <property type="match status" value="1"/>
</dbReference>
<dbReference type="PATRIC" id="fig|1069640.6.peg.453"/>
<dbReference type="SUPFAM" id="SSF53335">
    <property type="entry name" value="S-adenosyl-L-methionine-dependent methyltransferases"/>
    <property type="match status" value="1"/>
</dbReference>
<dbReference type="RefSeq" id="WP_046328498.1">
    <property type="nucleotide sequence ID" value="NZ_CP011280.1"/>
</dbReference>
<keyword evidence="5" id="KW-1185">Reference proteome</keyword>
<evidence type="ECO:0000259" key="3">
    <source>
        <dbReference type="Pfam" id="PF05175"/>
    </source>
</evidence>
<gene>
    <name evidence="4" type="ORF">VC03_02365</name>
</gene>
<dbReference type="EMBL" id="CP011280">
    <property type="protein sequence ID" value="AKC95392.1"/>
    <property type="molecule type" value="Genomic_DNA"/>
</dbReference>
<dbReference type="Pfam" id="PF05175">
    <property type="entry name" value="MTS"/>
    <property type="match status" value="1"/>
</dbReference>
<dbReference type="OrthoDB" id="9764961at2"/>
<dbReference type="GO" id="GO:0032259">
    <property type="term" value="P:methylation"/>
    <property type="evidence" value="ECO:0007669"/>
    <property type="project" value="UniProtKB-KW"/>
</dbReference>
<accession>A0A0E3ZAS3</accession>
<dbReference type="InterPro" id="IPR046977">
    <property type="entry name" value="RsmC/RlmG"/>
</dbReference>
<reference evidence="4 5" key="1">
    <citation type="journal article" date="2012" name="BMC Genomics">
        <title>Genomic sequence analysis and characterization of Sneathia amnii sp. nov.</title>
        <authorList>
            <consortium name="Vaginal Microbiome Consortium (additional members)"/>
            <person name="Harwich M.D.Jr."/>
            <person name="Serrano M.G."/>
            <person name="Fettweis J.M."/>
            <person name="Alves J.M."/>
            <person name="Reimers M.A."/>
            <person name="Buck G.A."/>
            <person name="Jefferson K.K."/>
        </authorList>
    </citation>
    <scope>NUCLEOTIDE SEQUENCE [LARGE SCALE GENOMIC DNA]</scope>
    <source>
        <strain evidence="4 5">SN35</strain>
    </source>
</reference>
<dbReference type="InterPro" id="IPR007848">
    <property type="entry name" value="Small_mtfrase_dom"/>
</dbReference>
<evidence type="ECO:0000256" key="2">
    <source>
        <dbReference type="ARBA" id="ARBA00022679"/>
    </source>
</evidence>
<proteinExistence type="predicted"/>
<dbReference type="Gene3D" id="3.40.50.150">
    <property type="entry name" value="Vaccinia Virus protein VP39"/>
    <property type="match status" value="1"/>
</dbReference>
<evidence type="ECO:0000256" key="1">
    <source>
        <dbReference type="ARBA" id="ARBA00022603"/>
    </source>
</evidence>
<name>A0A0E3ZAS3_9FUSO</name>
<dbReference type="GO" id="GO:0008757">
    <property type="term" value="F:S-adenosylmethionine-dependent methyltransferase activity"/>
    <property type="evidence" value="ECO:0007669"/>
    <property type="project" value="InterPro"/>
</dbReference>
<dbReference type="KEGG" id="sns:VC03_02365"/>
<dbReference type="AlphaFoldDB" id="A0A0E3ZAS3"/>
<dbReference type="PANTHER" id="PTHR47816">
    <property type="entry name" value="RIBOSOMAL RNA SMALL SUBUNIT METHYLTRANSFERASE C"/>
    <property type="match status" value="1"/>
</dbReference>
<dbReference type="Proteomes" id="UP000033103">
    <property type="component" value="Chromosome"/>
</dbReference>
<sequence length="202" mass="23217">MQHYFSEKPDTISKRKDIFLNFLDKDFIFTTDNGIFSKNHVDLGTLILLKEIIKNYSNKDFSVLDIGCGYGVVGTIIKTFYPTCTITLSDINERALDLSSVNLEKNNINKFNITKSNLYENISDTFDLIISNPPIRAGKKLIFELYQKSYEHLNENGVFFCVIMTKHGAKSTEKELKNIFQEVFCLNICEGYRVYMATKKGL</sequence>
<keyword evidence="2 4" id="KW-0808">Transferase</keyword>
<evidence type="ECO:0000313" key="4">
    <source>
        <dbReference type="EMBL" id="AKC95392.1"/>
    </source>
</evidence>
<dbReference type="InterPro" id="IPR029063">
    <property type="entry name" value="SAM-dependent_MTases_sf"/>
</dbReference>
<dbReference type="STRING" id="187101.VC03_02365"/>
<protein>
    <submittedName>
        <fullName evidence="4">Methyltransferase</fullName>
    </submittedName>
</protein>
<keyword evidence="1 4" id="KW-0489">Methyltransferase</keyword>
<dbReference type="CDD" id="cd02440">
    <property type="entry name" value="AdoMet_MTases"/>
    <property type="match status" value="1"/>
</dbReference>